<evidence type="ECO:0000313" key="2">
    <source>
        <dbReference type="Proteomes" id="UP000617355"/>
    </source>
</evidence>
<gene>
    <name evidence="1" type="ORF">GCM10011358_01330</name>
</gene>
<reference evidence="2" key="1">
    <citation type="journal article" date="2019" name="Int. J. Syst. Evol. Microbiol.">
        <title>The Global Catalogue of Microorganisms (GCM) 10K type strain sequencing project: providing services to taxonomists for standard genome sequencing and annotation.</title>
        <authorList>
            <consortium name="The Broad Institute Genomics Platform"/>
            <consortium name="The Broad Institute Genome Sequencing Center for Infectious Disease"/>
            <person name="Wu L."/>
            <person name="Ma J."/>
        </authorList>
    </citation>
    <scope>NUCLEOTIDE SEQUENCE [LARGE SCALE GENOMIC DNA]</scope>
    <source>
        <strain evidence="2">CGMCC 1.12922</strain>
    </source>
</reference>
<proteinExistence type="predicted"/>
<evidence type="ECO:0008006" key="3">
    <source>
        <dbReference type="Google" id="ProtNLM"/>
    </source>
</evidence>
<sequence length="96" mass="10904">MFEQEGCIWCARWEREIGVAYPNTEQAARAPLTRFDLRDKLPDDISLVRRAHITPTFVLLSDGAEVGRIEGHPGGDFFWFLLDELIKKTTGTPAEN</sequence>
<keyword evidence="2" id="KW-1185">Reference proteome</keyword>
<name>A0ABQ1QC28_9RHOB</name>
<dbReference type="Gene3D" id="3.40.30.10">
    <property type="entry name" value="Glutaredoxin"/>
    <property type="match status" value="1"/>
</dbReference>
<protein>
    <recommendedName>
        <fullName evidence="3">Transcriptional regulator</fullName>
    </recommendedName>
</protein>
<accession>A0ABQ1QC28</accession>
<dbReference type="Proteomes" id="UP000617355">
    <property type="component" value="Unassembled WGS sequence"/>
</dbReference>
<organism evidence="1 2">
    <name type="scientific">Sinisalibacter lacisalsi</name>
    <dbReference type="NCBI Taxonomy" id="1526570"/>
    <lineage>
        <taxon>Bacteria</taxon>
        <taxon>Pseudomonadati</taxon>
        <taxon>Pseudomonadota</taxon>
        <taxon>Alphaproteobacteria</taxon>
        <taxon>Rhodobacterales</taxon>
        <taxon>Roseobacteraceae</taxon>
        <taxon>Sinisalibacter</taxon>
    </lineage>
</organism>
<evidence type="ECO:0000313" key="1">
    <source>
        <dbReference type="EMBL" id="GGD20481.1"/>
    </source>
</evidence>
<dbReference type="InterPro" id="IPR036249">
    <property type="entry name" value="Thioredoxin-like_sf"/>
</dbReference>
<dbReference type="EMBL" id="BMGI01000001">
    <property type="protein sequence ID" value="GGD20481.1"/>
    <property type="molecule type" value="Genomic_DNA"/>
</dbReference>
<dbReference type="SUPFAM" id="SSF52833">
    <property type="entry name" value="Thioredoxin-like"/>
    <property type="match status" value="1"/>
</dbReference>
<comment type="caution">
    <text evidence="1">The sequence shown here is derived from an EMBL/GenBank/DDBJ whole genome shotgun (WGS) entry which is preliminary data.</text>
</comment>